<evidence type="ECO:0000259" key="1">
    <source>
        <dbReference type="Pfam" id="PF04471"/>
    </source>
</evidence>
<dbReference type="GO" id="GO:0003677">
    <property type="term" value="F:DNA binding"/>
    <property type="evidence" value="ECO:0007669"/>
    <property type="project" value="InterPro"/>
</dbReference>
<protein>
    <recommendedName>
        <fullName evidence="1">Restriction endonuclease type IV Mrr domain-containing protein</fullName>
    </recommendedName>
</protein>
<sequence>MPANLKRFGFEFETCKDKVSYSIYHENTPIKLTEEMTKTLEYLLWYVPNINSLQSPENELTSSLSFENFVFGIIKNYMSLENKDVAFLDYIDRDIVEFYEDRICPHSQKIILTKGERESKTDSLFRHIRNALAHGHFNIVNGMLIGFDYKSGPENKDICTAIFKIFPQNLLRALSSLSEEVTAEKLAKIALERTGYTVERFNNTRKESSFDFYVKKGKKRYALDIKKYKEIEVLPESEVKSLVDKFSGLYEGITPVLFINTSFLKKETKEKLKKENVIILDIKNILKMLDNRDILAEIDH</sequence>
<gene>
    <name evidence="2" type="ORF">PGLFYP46_00448</name>
</gene>
<evidence type="ECO:0000313" key="2">
    <source>
        <dbReference type="EMBL" id="VYU18074.1"/>
    </source>
</evidence>
<dbReference type="Pfam" id="PF04471">
    <property type="entry name" value="Mrr_cat"/>
    <property type="match status" value="1"/>
</dbReference>
<reference evidence="2" key="1">
    <citation type="submission" date="2019-11" db="EMBL/GenBank/DDBJ databases">
        <authorList>
            <person name="Feng L."/>
        </authorList>
    </citation>
    <scope>NUCLEOTIDE SEQUENCE</scope>
    <source>
        <strain evidence="2">PgorbachiiLFYP46</strain>
    </source>
</reference>
<organism evidence="2">
    <name type="scientific">Peptoniphilus gorbachii</name>
    <dbReference type="NCBI Taxonomy" id="411567"/>
    <lineage>
        <taxon>Bacteria</taxon>
        <taxon>Bacillati</taxon>
        <taxon>Bacillota</taxon>
        <taxon>Tissierellia</taxon>
        <taxon>Tissierellales</taxon>
        <taxon>Peptoniphilaceae</taxon>
        <taxon>Peptoniphilus</taxon>
    </lineage>
</organism>
<dbReference type="InterPro" id="IPR011335">
    <property type="entry name" value="Restrct_endonuc-II-like"/>
</dbReference>
<dbReference type="RefSeq" id="WP_156702419.1">
    <property type="nucleotide sequence ID" value="NZ_CACRUP010000023.1"/>
</dbReference>
<feature type="domain" description="Restriction endonuclease type IV Mrr" evidence="1">
    <location>
        <begin position="183"/>
        <end position="289"/>
    </location>
</feature>
<accession>A0A6N3CR84</accession>
<proteinExistence type="predicted"/>
<dbReference type="EMBL" id="CACRUP010000023">
    <property type="protein sequence ID" value="VYU18074.1"/>
    <property type="molecule type" value="Genomic_DNA"/>
</dbReference>
<dbReference type="GO" id="GO:0009307">
    <property type="term" value="P:DNA restriction-modification system"/>
    <property type="evidence" value="ECO:0007669"/>
    <property type="project" value="InterPro"/>
</dbReference>
<dbReference type="InterPro" id="IPR007560">
    <property type="entry name" value="Restrct_endonuc_IV_Mrr"/>
</dbReference>
<dbReference type="AlphaFoldDB" id="A0A6N3CR84"/>
<dbReference type="GO" id="GO:0004519">
    <property type="term" value="F:endonuclease activity"/>
    <property type="evidence" value="ECO:0007669"/>
    <property type="project" value="InterPro"/>
</dbReference>
<name>A0A6N3CR84_9FIRM</name>
<dbReference type="SUPFAM" id="SSF52980">
    <property type="entry name" value="Restriction endonuclease-like"/>
    <property type="match status" value="1"/>
</dbReference>